<keyword evidence="13" id="KW-1185">Reference proteome</keyword>
<comment type="catalytic activity">
    <reaction evidence="8 9">
        <text>a 6-O-methyl-2'-deoxyguanosine in DNA + L-cysteinyl-[protein] = S-methyl-L-cysteinyl-[protein] + a 2'-deoxyguanosine in DNA</text>
        <dbReference type="Rhea" id="RHEA:24000"/>
        <dbReference type="Rhea" id="RHEA-COMP:10131"/>
        <dbReference type="Rhea" id="RHEA-COMP:10132"/>
        <dbReference type="Rhea" id="RHEA-COMP:11367"/>
        <dbReference type="Rhea" id="RHEA-COMP:11368"/>
        <dbReference type="ChEBI" id="CHEBI:29950"/>
        <dbReference type="ChEBI" id="CHEBI:82612"/>
        <dbReference type="ChEBI" id="CHEBI:85445"/>
        <dbReference type="ChEBI" id="CHEBI:85448"/>
        <dbReference type="EC" id="2.1.1.63"/>
    </reaction>
</comment>
<dbReference type="InterPro" id="IPR036217">
    <property type="entry name" value="MethylDNA_cys_MeTrfase_DNAb"/>
</dbReference>
<evidence type="ECO:0000256" key="1">
    <source>
        <dbReference type="ARBA" id="ARBA00001286"/>
    </source>
</evidence>
<evidence type="ECO:0000256" key="3">
    <source>
        <dbReference type="ARBA" id="ARBA00022490"/>
    </source>
</evidence>
<keyword evidence="3 9" id="KW-0963">Cytoplasm</keyword>
<protein>
    <recommendedName>
        <fullName evidence="9">Methylated-DNA--protein-cysteine methyltransferase</fullName>
        <ecNumber evidence="9">2.1.1.63</ecNumber>
    </recommendedName>
    <alternativeName>
        <fullName evidence="9">6-O-methylguanine-DNA methyltransferase</fullName>
        <shortName evidence="9">MGMT</shortName>
    </alternativeName>
    <alternativeName>
        <fullName evidence="9">O-6-methylguanine-DNA-alkyltransferase</fullName>
    </alternativeName>
</protein>
<dbReference type="InterPro" id="IPR001497">
    <property type="entry name" value="MethylDNA_cys_MeTrfase_AS"/>
</dbReference>
<dbReference type="GO" id="GO:0006307">
    <property type="term" value="P:DNA alkylation repair"/>
    <property type="evidence" value="ECO:0007669"/>
    <property type="project" value="UniProtKB-UniRule"/>
</dbReference>
<accession>A0A063YBC1</accession>
<dbReference type="OrthoDB" id="9802228at2"/>
<dbReference type="SUPFAM" id="SSF46767">
    <property type="entry name" value="Methylated DNA-protein cysteine methyltransferase, C-terminal domain"/>
    <property type="match status" value="1"/>
</dbReference>
<evidence type="ECO:0000256" key="5">
    <source>
        <dbReference type="ARBA" id="ARBA00022679"/>
    </source>
</evidence>
<keyword evidence="4 9" id="KW-0489">Methyltransferase</keyword>
<dbReference type="InterPro" id="IPR036388">
    <property type="entry name" value="WH-like_DNA-bd_sf"/>
</dbReference>
<dbReference type="InterPro" id="IPR014048">
    <property type="entry name" value="MethylDNA_cys_MeTrfase_DNA-bd"/>
</dbReference>
<evidence type="ECO:0000313" key="13">
    <source>
        <dbReference type="Proteomes" id="UP000264882"/>
    </source>
</evidence>
<dbReference type="PROSITE" id="PS00374">
    <property type="entry name" value="MGMT"/>
    <property type="match status" value="1"/>
</dbReference>
<dbReference type="KEGG" id="mhyv:MHSN_02960"/>
<keyword evidence="6 9" id="KW-0227">DNA damage</keyword>
<evidence type="ECO:0000256" key="6">
    <source>
        <dbReference type="ARBA" id="ARBA00022763"/>
    </source>
</evidence>
<dbReference type="EC" id="2.1.1.63" evidence="9"/>
<comment type="function">
    <text evidence="9">Involved in the cellular defense against the biological effects of O6-methylguanine (O6-MeG) and O4-methylthymine (O4-MeT) in DNA. Repairs the methylated nucleobase in DNA by stoichiometrically transferring the methyl group to a cysteine residue in the enzyme. This is a suicide reaction: the enzyme is irreversibly inactivated.</text>
</comment>
<evidence type="ECO:0000259" key="10">
    <source>
        <dbReference type="Pfam" id="PF01035"/>
    </source>
</evidence>
<dbReference type="STRING" id="29559.NPL3_02550"/>
<gene>
    <name evidence="11" type="ORF">MHSN_02960</name>
    <name evidence="12" type="ORF">QJ129_00050</name>
</gene>
<sequence length="154" mass="17295">MIKTAIYKFPLGYLKLCYNEAGKITELSIIQKSIDVKNIPNSLTDLVYFQVLEYLKGSRKILDFPYESHGTKFQELVWAELCKIPYGETRTYKQIAEAIGNPKAYRAVGSANNKNPIGLIVPCHRVIGVNGKLVGYAAGVSIKDKLLELERNNK</sequence>
<evidence type="ECO:0000256" key="2">
    <source>
        <dbReference type="ARBA" id="ARBA00008711"/>
    </source>
</evidence>
<feature type="domain" description="Methylated-DNA-[protein]-cysteine S-methyltransferase DNA binding" evidence="10">
    <location>
        <begin position="72"/>
        <end position="151"/>
    </location>
</feature>
<evidence type="ECO:0000256" key="4">
    <source>
        <dbReference type="ARBA" id="ARBA00022603"/>
    </source>
</evidence>
<feature type="active site" description="Nucleophile; methyl group acceptor" evidence="9">
    <location>
        <position position="123"/>
    </location>
</feature>
<proteinExistence type="inferred from homology"/>
<dbReference type="Gene3D" id="1.10.10.10">
    <property type="entry name" value="Winged helix-like DNA-binding domain superfamily/Winged helix DNA-binding domain"/>
    <property type="match status" value="1"/>
</dbReference>
<dbReference type="Pfam" id="PF01035">
    <property type="entry name" value="DNA_binding_1"/>
    <property type="match status" value="1"/>
</dbReference>
<reference evidence="11 13" key="1">
    <citation type="submission" date="2014-06" db="EMBL/GenBank/DDBJ databases">
        <title>The Whole Genome Sequence of Mycoplasma hyosynoviae strain ATCC 27095.</title>
        <authorList>
            <person name="Calcutt M.J."/>
            <person name="Foecking M.F."/>
        </authorList>
    </citation>
    <scope>NUCLEOTIDE SEQUENCE [LARGE SCALE GENOMIC DNA]</scope>
    <source>
        <strain evidence="11 13">M60</strain>
    </source>
</reference>
<comment type="similarity">
    <text evidence="2 9">Belongs to the MGMT family.</text>
</comment>
<dbReference type="FunFam" id="1.10.10.10:FF:000214">
    <property type="entry name" value="Methylated-DNA--protein-cysteine methyltransferase"/>
    <property type="match status" value="1"/>
</dbReference>
<dbReference type="GeneID" id="83161263"/>
<dbReference type="PANTHER" id="PTHR10815:SF5">
    <property type="entry name" value="METHYLATED-DNA--PROTEIN-CYSTEINE METHYLTRANSFERASE"/>
    <property type="match status" value="1"/>
</dbReference>
<comment type="subcellular location">
    <subcellularLocation>
        <location evidence="9">Cytoplasm</location>
    </subcellularLocation>
</comment>
<dbReference type="HAMAP" id="MF_00772">
    <property type="entry name" value="OGT"/>
    <property type="match status" value="1"/>
</dbReference>
<dbReference type="InterPro" id="IPR023546">
    <property type="entry name" value="MGMT"/>
</dbReference>
<comment type="miscellaneous">
    <text evidence="9">This enzyme catalyzes only one turnover and therefore is not strictly catalytic. According to one definition, an enzyme is a biocatalyst that acts repeatedly and over many reaction cycles.</text>
</comment>
<organism evidence="11 13">
    <name type="scientific">Metamycoplasma hyosynoviae</name>
    <dbReference type="NCBI Taxonomy" id="29559"/>
    <lineage>
        <taxon>Bacteria</taxon>
        <taxon>Bacillati</taxon>
        <taxon>Mycoplasmatota</taxon>
        <taxon>Mycoplasmoidales</taxon>
        <taxon>Metamycoplasmataceae</taxon>
        <taxon>Metamycoplasma</taxon>
    </lineage>
</organism>
<dbReference type="EMBL" id="CP008748">
    <property type="protein sequence ID" value="ASI54114.1"/>
    <property type="molecule type" value="Genomic_DNA"/>
</dbReference>
<dbReference type="AlphaFoldDB" id="A0A063YBC1"/>
<dbReference type="GO" id="GO:0005737">
    <property type="term" value="C:cytoplasm"/>
    <property type="evidence" value="ECO:0007669"/>
    <property type="project" value="UniProtKB-SubCell"/>
</dbReference>
<evidence type="ECO:0000313" key="11">
    <source>
        <dbReference type="EMBL" id="ASI54114.1"/>
    </source>
</evidence>
<keyword evidence="7 9" id="KW-0234">DNA repair</keyword>
<dbReference type="Proteomes" id="UP000264882">
    <property type="component" value="Chromosome"/>
</dbReference>
<name>A0A063YBC1_9BACT</name>
<dbReference type="EMBL" id="JASBCP010000001">
    <property type="protein sequence ID" value="MDI3047659.1"/>
    <property type="molecule type" value="Genomic_DNA"/>
</dbReference>
<comment type="catalytic activity">
    <reaction evidence="1 9">
        <text>a 4-O-methyl-thymidine in DNA + L-cysteinyl-[protein] = a thymidine in DNA + S-methyl-L-cysteinyl-[protein]</text>
        <dbReference type="Rhea" id="RHEA:53428"/>
        <dbReference type="Rhea" id="RHEA-COMP:10131"/>
        <dbReference type="Rhea" id="RHEA-COMP:10132"/>
        <dbReference type="Rhea" id="RHEA-COMP:13555"/>
        <dbReference type="Rhea" id="RHEA-COMP:13556"/>
        <dbReference type="ChEBI" id="CHEBI:29950"/>
        <dbReference type="ChEBI" id="CHEBI:82612"/>
        <dbReference type="ChEBI" id="CHEBI:137386"/>
        <dbReference type="ChEBI" id="CHEBI:137387"/>
        <dbReference type="EC" id="2.1.1.63"/>
    </reaction>
</comment>
<dbReference type="PANTHER" id="PTHR10815">
    <property type="entry name" value="METHYLATED-DNA--PROTEIN-CYSTEINE METHYLTRANSFERASE"/>
    <property type="match status" value="1"/>
</dbReference>
<evidence type="ECO:0000256" key="8">
    <source>
        <dbReference type="ARBA" id="ARBA00049348"/>
    </source>
</evidence>
<dbReference type="CDD" id="cd06445">
    <property type="entry name" value="ATase"/>
    <property type="match status" value="1"/>
</dbReference>
<evidence type="ECO:0000313" key="12">
    <source>
        <dbReference type="EMBL" id="MDI3047659.1"/>
    </source>
</evidence>
<dbReference type="NCBIfam" id="TIGR00589">
    <property type="entry name" value="ogt"/>
    <property type="match status" value="1"/>
</dbReference>
<evidence type="ECO:0000256" key="7">
    <source>
        <dbReference type="ARBA" id="ARBA00023204"/>
    </source>
</evidence>
<keyword evidence="5 9" id="KW-0808">Transferase</keyword>
<dbReference type="Proteomes" id="UP001233782">
    <property type="component" value="Unassembled WGS sequence"/>
</dbReference>
<dbReference type="RefSeq" id="WP_036444198.1">
    <property type="nucleotide sequence ID" value="NZ_CP008748.1"/>
</dbReference>
<dbReference type="GO" id="GO:0032259">
    <property type="term" value="P:methylation"/>
    <property type="evidence" value="ECO:0007669"/>
    <property type="project" value="UniProtKB-KW"/>
</dbReference>
<reference evidence="12" key="2">
    <citation type="submission" date="2023-04" db="EMBL/GenBank/DDBJ databases">
        <title>Genomes of recent Mycoplasma hyosynoviae isolates 2023.</title>
        <authorList>
            <person name="Spergser J."/>
        </authorList>
    </citation>
    <scope>NUCLEOTIDE SEQUENCE</scope>
    <source>
        <strain evidence="12">SN1J23N</strain>
    </source>
</reference>
<dbReference type="GO" id="GO:0003908">
    <property type="term" value="F:methylated-DNA-[protein]-cysteine S-methyltransferase activity"/>
    <property type="evidence" value="ECO:0007669"/>
    <property type="project" value="UniProtKB-UniRule"/>
</dbReference>
<evidence type="ECO:0000256" key="9">
    <source>
        <dbReference type="HAMAP-Rule" id="MF_00772"/>
    </source>
</evidence>